<dbReference type="Gene3D" id="2.130.10.10">
    <property type="entry name" value="YVTN repeat-like/Quinoprotein amine dehydrogenase"/>
    <property type="match status" value="1"/>
</dbReference>
<dbReference type="Pfam" id="PF13360">
    <property type="entry name" value="PQQ_2"/>
    <property type="match status" value="1"/>
</dbReference>
<dbReference type="EMBL" id="LAZR01027101">
    <property type="protein sequence ID" value="KKL66766.1"/>
    <property type="molecule type" value="Genomic_DNA"/>
</dbReference>
<evidence type="ECO:0000259" key="1">
    <source>
        <dbReference type="Pfam" id="PF13360"/>
    </source>
</evidence>
<dbReference type="InterPro" id="IPR002372">
    <property type="entry name" value="PQQ_rpt_dom"/>
</dbReference>
<dbReference type="InterPro" id="IPR011047">
    <property type="entry name" value="Quinoprotein_ADH-like_sf"/>
</dbReference>
<accession>A0A0F9EKI8</accession>
<evidence type="ECO:0000313" key="2">
    <source>
        <dbReference type="EMBL" id="KKL66766.1"/>
    </source>
</evidence>
<dbReference type="SUPFAM" id="SSF50998">
    <property type="entry name" value="Quinoprotein alcohol dehydrogenase-like"/>
    <property type="match status" value="1"/>
</dbReference>
<dbReference type="AlphaFoldDB" id="A0A0F9EKI8"/>
<organism evidence="2">
    <name type="scientific">marine sediment metagenome</name>
    <dbReference type="NCBI Taxonomy" id="412755"/>
    <lineage>
        <taxon>unclassified sequences</taxon>
        <taxon>metagenomes</taxon>
        <taxon>ecological metagenomes</taxon>
    </lineage>
</organism>
<feature type="non-terminal residue" evidence="2">
    <location>
        <position position="350"/>
    </location>
</feature>
<name>A0A0F9EKI8_9ZZZZ</name>
<feature type="domain" description="Pyrrolo-quinoline quinone repeat" evidence="1">
    <location>
        <begin position="114"/>
        <end position="270"/>
    </location>
</feature>
<dbReference type="InterPro" id="IPR015943">
    <property type="entry name" value="WD40/YVTN_repeat-like_dom_sf"/>
</dbReference>
<gene>
    <name evidence="2" type="ORF">LCGC14_2141710</name>
</gene>
<dbReference type="PANTHER" id="PTHR34512:SF30">
    <property type="entry name" value="OUTER MEMBRANE PROTEIN ASSEMBLY FACTOR BAMB"/>
    <property type="match status" value="1"/>
</dbReference>
<comment type="caution">
    <text evidence="2">The sequence shown here is derived from an EMBL/GenBank/DDBJ whole genome shotgun (WGS) entry which is preliminary data.</text>
</comment>
<dbReference type="PANTHER" id="PTHR34512">
    <property type="entry name" value="CELL SURFACE PROTEIN"/>
    <property type="match status" value="1"/>
</dbReference>
<proteinExistence type="predicted"/>
<sequence length="350" mass="38579">MDFRKKTWTTHHWTRGGCIYGIMPCNGLIYAPQHPCACYLEAKLSGFNALAPASESRAVPKEIPESERLQHGPAYDTPIDPSTLAVDPARQWPTYRHDAARSGSTSAAVAPELERSWQTELGGKLSSVVVAEGKLLVAQVDRHTVHALDAASGEKIWSYTTGGRVDSPPTIYQGRALFGSADGHVYCLRIADGKLIWRYRAAPQDLQMTSFEQLESVWPVHGNVLVQDDVVYCVAGRSMFLDGGLRLLRLDPATGRLLSETVLGETEEATGKDMHEYVSWLNMPPALPDVLSSDGRLVYMRSQPFELDGTRLPLEAMPYTNDANFGFGTKPPKQRAEHAHLFCPTGLLDD</sequence>
<dbReference type="InterPro" id="IPR018391">
    <property type="entry name" value="PQQ_b-propeller_rpt"/>
</dbReference>
<reference evidence="2" key="1">
    <citation type="journal article" date="2015" name="Nature">
        <title>Complex archaea that bridge the gap between prokaryotes and eukaryotes.</title>
        <authorList>
            <person name="Spang A."/>
            <person name="Saw J.H."/>
            <person name="Jorgensen S.L."/>
            <person name="Zaremba-Niedzwiedzka K."/>
            <person name="Martijn J."/>
            <person name="Lind A.E."/>
            <person name="van Eijk R."/>
            <person name="Schleper C."/>
            <person name="Guy L."/>
            <person name="Ettema T.J."/>
        </authorList>
    </citation>
    <scope>NUCLEOTIDE SEQUENCE</scope>
</reference>
<dbReference type="SMART" id="SM00564">
    <property type="entry name" value="PQQ"/>
    <property type="match status" value="2"/>
</dbReference>
<protein>
    <recommendedName>
        <fullName evidence="1">Pyrrolo-quinoline quinone repeat domain-containing protein</fullName>
    </recommendedName>
</protein>